<dbReference type="Pfam" id="PF00698">
    <property type="entry name" value="Acyl_transf_1"/>
    <property type="match status" value="1"/>
</dbReference>
<evidence type="ECO:0000256" key="2">
    <source>
        <dbReference type="ARBA" id="ARBA00022553"/>
    </source>
</evidence>
<dbReference type="Gene3D" id="3.90.470.20">
    <property type="entry name" value="4'-phosphopantetheinyl transferase domain"/>
    <property type="match status" value="1"/>
</dbReference>
<dbReference type="PROSITE" id="PS50075">
    <property type="entry name" value="CARRIER"/>
    <property type="match status" value="2"/>
</dbReference>
<dbReference type="EMBL" id="MCOG01000043">
    <property type="protein sequence ID" value="ORY70558.1"/>
    <property type="molecule type" value="Genomic_DNA"/>
</dbReference>
<evidence type="ECO:0000256" key="12">
    <source>
        <dbReference type="SAM" id="Coils"/>
    </source>
</evidence>
<dbReference type="Gene3D" id="3.20.20.70">
    <property type="entry name" value="Aldolase class I"/>
    <property type="match status" value="1"/>
</dbReference>
<dbReference type="Pfam" id="PF01648">
    <property type="entry name" value="ACPS"/>
    <property type="match status" value="1"/>
</dbReference>
<dbReference type="Pfam" id="PF22235">
    <property type="entry name" value="FAS1_thioest_ins"/>
    <property type="match status" value="1"/>
</dbReference>
<dbReference type="CDD" id="cd08950">
    <property type="entry name" value="KR_fFAS_SDR_c_like"/>
    <property type="match status" value="1"/>
</dbReference>
<dbReference type="Gene3D" id="6.20.240.10">
    <property type="match status" value="1"/>
</dbReference>
<dbReference type="GO" id="GO:0004321">
    <property type="term" value="F:fatty-acyl-CoA synthase activity"/>
    <property type="evidence" value="ECO:0007669"/>
    <property type="project" value="UniProtKB-EC"/>
</dbReference>
<evidence type="ECO:0000256" key="1">
    <source>
        <dbReference type="ARBA" id="ARBA00022450"/>
    </source>
</evidence>
<dbReference type="InterPro" id="IPR013565">
    <property type="entry name" value="Fas1/AflB-like_central"/>
</dbReference>
<evidence type="ECO:0000256" key="4">
    <source>
        <dbReference type="ARBA" id="ARBA00022723"/>
    </source>
</evidence>
<dbReference type="Gene3D" id="3.30.70.2430">
    <property type="match status" value="1"/>
</dbReference>
<dbReference type="SUPFAM" id="SSF54637">
    <property type="entry name" value="Thioesterase/thiol ester dehydrase-isomerase"/>
    <property type="match status" value="2"/>
</dbReference>
<dbReference type="GO" id="GO:0004316">
    <property type="term" value="F:3-oxoacyl-[acyl-carrier-protein] reductase (NADPH) activity"/>
    <property type="evidence" value="ECO:0007669"/>
    <property type="project" value="UniProtKB-EC"/>
</dbReference>
<dbReference type="InterPro" id="IPR004568">
    <property type="entry name" value="Ppantetheine-prot_Trfase_dom"/>
</dbReference>
<sequence length="4040" mass="448193">MEFATRYQADNKTLLTQKDITHLLINLFIDFSIRFLKGNDIHIRTRHFEHEFRIQVIQHFYTVFDYLQKDEEAANAIANFLPVEPALAKAVRAGDALALAVFGGQGYPGFNEILQAYTMYGAIVRDYIAELSTILKELASKPEFQRTYKQGLDILKWLRNPESLPEDAYLDSAPVSFPLIGIVQLVQYLILFRTFRKTPDWARHLFAGTTGHSQGLVTSVVIASSGTEEEYLENSKKAVSLLFLIGARSQQIFAITPLSPETLQEIADNGDENDMPTCMLSINGLPEATVRQAVNDLNKFIEDPARKVTISLINGLRMIVVTGAPESLQNLKMSLKKIQAGPNEDQSRIPFSKRKQIFTMKFLSVTIPAHNEILKEAAELVVEDAAKLNITFPTKNLAIPVYRTDNGVDMKEESDITDVVEPVVNQICILPVDWVKATNVPGLTHVLDFGPGGASGIGSLIQKNKEGTGVQVILSGTLASTNPDLKCKMYAYTTELDDLPYGINWAKEFAPKLIRNADGELLMDTRYTRLTGRPPLLVGGMTPTTANPQFVSAVINAGYNVEVGCGALYAPHVLDKCIKDIVERIPDGEGILCNIVFLNQRLWAFQFPGVLDMRKNRGIRIEGITIAAGVPSLEYCNKMIPQLIDAGIPYIGFKPGNRDAILKVIQIARTFPQMPIVVEWTGGRSGGHHSCEDFYAPILETYAALRKQSNIVVVVGSGFGDDVGTLPYITGDWSIELGYPPMPFDGLLVGSRVCVAKEALTSDGIKEVIVNTPGIEDQSQWEKSYDQPVGGVVTVESEYGEPIHKIATRGVMFWKELDKTIFSIHDPKKRLEKLLEKKDYIIERLNKDFQKVWFGKKNGKPCDIEEMTYEEVILRLIELLFVQKRKQWLDVSHLKTTYDFINRTEERFVQNSSQDAFLSSIEDLDVEDPVALMKEFFDTRAPGARTELLATEDVQYFIGLTRNKDRKPPPFICVLDEEFHVWLKRDSLWQAEDLDAVVDQDPQRVAILQGPVAIRHSKIANQPVKEILDGIIKSHIKSIEARYYANRAVPNVEYLGGSPIPASVSDVPANVKVEKEGNTMIYTLPAQEDQLPADKEWIEFMAGPKYGWLRALLCTPTIARNKSITHNRFMRVFKPRTSQIVKIFHNDEGDITKIEIFGWNRSMELPALEAEIDSQRIITVGLREWGVPGVAGAEVMKLLFRYTPNQGSTPIHEVMEGRNRRIAEFYYNLWYGPEDSGDGWGDLTSIYKCKKRVTEEDVKFFSDVTRYTHPSNKVVPSMDFIIVTSWVSVFKTIFAKEFDADITRLVHMNNGYEVIDPRPLRIGEVVDTRSIISAVTNLDSGKLIEVTGHVFREGKEYVKVTSSFLCRGKFDDYHMTFNIRDEPEYILEVKDDKILNALMTRKYISFTEPEKIQLGVKLVFRLKTEKRFATKNTYSSITTKGKIYINNSAVHGFNMEEVGQFNYDSTTDEKLEGKSETLGNPAIEFIKKYAKANDRKIYFENGGYNILPKGVSLLQRAPNTNEDYSLASGDVNPIHTNYYFANLADLDVPITHGMWTSAATRRYVETYAADNDAERVVSYKVNFIGMVSPKDELRTSLTHVGMHNGRKIIKVSVKDLRTNETVMEGEAEVKQKPTAYVFTGQGAQEVGMGQDLYNKSAVAKAVWDRADAYLMKKYGYSILEIVRTNPKSLTVYFGGEDGEKIRENYINMTCEIIDSNGKVQTKRMFPEIDENTLYYEYKSPTGLLNATQFTQPAITLTEKAAFEDMYEKGYICDDAVYAGHSLGEYAALSCVANTLSIESMAEIVFYRGLVMQSSVERDELNRSDYAMCAVNPVRVHPYFSFDLLVEVVKKINAEHGGLLEIVNYNVENYQYVVTGDLTSLEALKNLLTNLRAEAKKFITLYKEDATQAMELLNEKVRTYVKLAEERKAKEGFFNIERGAATIPLRGIDVPFHSSYLLWGVPTFRELLHQRVRREDVDVKCLVGRYIPNLMGEPFSVEKDYAIRLQKRTNSAYLEKIIEEWDQHLFEIPYIIMVELLSYQLASAVQWIKTQEFLFSSQKKGGADIERLIEFGPTPTLVGMAKRTLGMKYVKSDLALGKKRQLLSYAKNTTDIYYEYDDMEFEEEEAAAPVEEAPKAAPAPTPAPAPAPVPVAAPAPVAAAPAASVADAPVTATEILRAILAQKLKKSISEVPLNKSIKELSGGRSTIQNEVSGDLHTEFGGNSIPLKAEELALEELGKQISSTFNGQLGKYTTQMINRMLSGKMPAGFSASAVKTYLANTYGLGKGRTDGVLLVAITMEPSSRLGSEADAQGWLDNVVSAYSAVSGVALSKGSAAPAAAAVAAPVMPVAMPVAAAAGPAAAVADAPISPNEIIRVMLAQKLKKSINEIPLSKSIKELSGGRSTVQNEVSGDLHTEFGGNSIPLKAEELAITELGGAIGANHSGKLGKYTSTMVNRMLSGKMPAGFSASKAKDYLKTSYGLGERRTDAVLLYSTTIEPTSRLGSEADAQAWLDKAVDLYSGANSLGLAKGGAGGAVAAAVPGVAAMGMVNSAEVTALKMKQDSLIRTQLENYAKYLGIDLREDQKKLVASSESTAKLQSDLDLWFDEHGEDYANGIKPMFTSKKARTYDSSWNWGYQDFWFMVYDILAGEKKDADALIASDVFRTMVNRANASLEQQVEFVHRKVVADQKDAEIKATLEKVTGALLEAIKASSGKPVFKFNGPFQAPHALVDEEGKLVYKEIPRKGINSAVDYVKEMQEGAMQTIGSTTKKIPFLFVRDQAANGVDNVDEAMSKIYLNELKKIAEEGISFTGKHVLITGCGRNSIGECVLKYLLAGGAKVVATTSSYRRATMEHFRSVYEQVGTKGSTLVVVPFNQGSKKDVNDLIEFIYSKDSRVNGLGWDLDLVIPFAAISENGRDISDLDGKSELAHRIMMTNVIRILGAVRTQKMKVGSLVSAQVILPLSPNHGTFGGDGLYGESKIGLENLLNRWRSETWSKYLSITGACIGWTRGTGLMNSNNLISEGIESQGTCRTFTTTEMAFNLIGLVSDVMVSLSRKSPIYADLNGGMQYMADMNVALRHIREKMTDESEKKRMVIDEEKTHADIVGAKKVESKRKVEPRSNIRIQFPELKSREELKDMEYLRDLLDLDRVVVVTGYGEVGPYGNTRTRWEMEADGKFSLEGCVELAWIMGFIKHVTYKQMPDGTLYSGWVDAKSGAPIKDIDIKATYEKDILAHTGIRLIEPELFNGYNPEKKQFLQEVMVDTDLPPFEASKEEAETFKRQHEDKVEIYEVGDGRYMVRILKGASIYVAKALQFDRLVSGQLPTGWDPARYGIPKDIIEQVDIITCYCIVSAVEALVSAGITDPYEFYEYVHVSEVGNACGSGVGAELANRAIFKDRFLDKPLQSDILQETFVNTMSAWINLLLLSSSGPIRTPVGACASAVESVDIGIDTILSGKAKVVFVGGYDDFQEEGSYEFAQMKATSNSREEMAQGREPDEMSRPTASSRGGFMEAQGVGTQVLMPASLALKMGVPIYGIVAHSATATDKEGRSVPAPGQGILTTARELGGKSKSKSPLLNPKYRARQLNARKRWIKSWVEDELELMNEEVKDMEGESQEVIDTFIEERTKFIDAEARKQEKEAFQVWGQEFYKNDPTISPLRGALAAFGLTVDDIGVASFHGTGTKANDKNESDVFNKQFEHLGRTKGNACPVVCQKYLTGHGKGAAAAWMLNGVLQIIQTGVIPGNRNADNIDPLLEKYDHLWFNNKTFKTPGVKAGLLKSFGFGQVGGEILVIHPDCLFATLDEAAYNAYKAKREIREHKAYRYLHDTLSGQDFVQVKDEPPYTPEQESAVYLNPLARASYNEKTKKWDYEQQFAKQNSEKKAPSEDSQAMNTILKKMAENTVVGTENVGLASKVGNGVGVDVALISELNIENEGFIQRNFTPAEISYCQGKPDIRSSYAGKWAAKEAVIKAISSYSLEAKKIWEGAGAPLKDIEVIMAESGAPKVLLSKELNEKVKAVGVNDVKVTISHSGQFAIAMAYAN</sequence>
<dbReference type="InterPro" id="IPR020841">
    <property type="entry name" value="PKS_Beta-ketoAc_synthase_dom"/>
</dbReference>
<evidence type="ECO:0000256" key="6">
    <source>
        <dbReference type="ARBA" id="ARBA00022842"/>
    </source>
</evidence>
<dbReference type="InterPro" id="IPR037143">
    <property type="entry name" value="4-PPantetheinyl_Trfase_dom_sf"/>
</dbReference>
<dbReference type="PANTHER" id="PTHR10982">
    <property type="entry name" value="MALONYL COA-ACYL CARRIER PROTEIN TRANSACYLASE"/>
    <property type="match status" value="1"/>
</dbReference>
<dbReference type="InterPro" id="IPR014030">
    <property type="entry name" value="Ketoacyl_synth_N"/>
</dbReference>
<dbReference type="InterPro" id="IPR008278">
    <property type="entry name" value="4-PPantetheinyl_Trfase_dom"/>
</dbReference>
<dbReference type="Gene3D" id="2.40.128.700">
    <property type="match status" value="1"/>
</dbReference>
<dbReference type="Gene3D" id="3.10.129.10">
    <property type="entry name" value="Hotdog Thioesterase"/>
    <property type="match status" value="1"/>
</dbReference>
<dbReference type="PROSITE" id="PS00606">
    <property type="entry name" value="KS3_1"/>
    <property type="match status" value="1"/>
</dbReference>
<dbReference type="PANTHER" id="PTHR10982:SF21">
    <property type="entry name" value="FATTY ACID SYNTHASE SUBUNIT BETA"/>
    <property type="match status" value="1"/>
</dbReference>
<keyword evidence="1" id="KW-0596">Phosphopantetheine</keyword>
<dbReference type="Pfam" id="PF01575">
    <property type="entry name" value="MaoC_dehydratas"/>
    <property type="match status" value="1"/>
</dbReference>
<evidence type="ECO:0000256" key="3">
    <source>
        <dbReference type="ARBA" id="ARBA00022679"/>
    </source>
</evidence>
<keyword evidence="6" id="KW-0460">Magnesium</keyword>
<dbReference type="InterPro" id="IPR002539">
    <property type="entry name" value="MaoC-like_dom"/>
</dbReference>
<evidence type="ECO:0000256" key="10">
    <source>
        <dbReference type="ARBA" id="ARBA00048508"/>
    </source>
</evidence>
<dbReference type="InterPro" id="IPR029069">
    <property type="entry name" value="HotDog_dom_sf"/>
</dbReference>
<dbReference type="Pfam" id="PF18314">
    <property type="entry name" value="FAS_I_H"/>
    <property type="match status" value="1"/>
</dbReference>
<keyword evidence="3" id="KW-0808">Transferase</keyword>
<feature type="region of interest" description="Disordered" evidence="13">
    <location>
        <begin position="3480"/>
        <end position="3504"/>
    </location>
</feature>
<dbReference type="GO" id="GO:0008897">
    <property type="term" value="F:holo-[acyl-carrier-protein] synthase activity"/>
    <property type="evidence" value="ECO:0007669"/>
    <property type="project" value="InterPro"/>
</dbReference>
<dbReference type="Gene3D" id="6.10.250.1930">
    <property type="match status" value="1"/>
</dbReference>
<dbReference type="InterPro" id="IPR003965">
    <property type="entry name" value="Fatty_acid_synthase"/>
</dbReference>
<keyword evidence="17" id="KW-1185">Reference proteome</keyword>
<dbReference type="Pfam" id="PF16073">
    <property type="entry name" value="SAT"/>
    <property type="match status" value="1"/>
</dbReference>
<dbReference type="InterPro" id="IPR018201">
    <property type="entry name" value="Ketoacyl_synth_AS"/>
</dbReference>
<feature type="compositionally biased region" description="Basic and acidic residues" evidence="13">
    <location>
        <begin position="3484"/>
        <end position="3498"/>
    </location>
</feature>
<dbReference type="GO" id="GO:0000287">
    <property type="term" value="F:magnesium ion binding"/>
    <property type="evidence" value="ECO:0007669"/>
    <property type="project" value="InterPro"/>
</dbReference>
<dbReference type="FunFam" id="3.90.25.70:FF:000001">
    <property type="entry name" value="Fatty acid synthase subunit alpha"/>
    <property type="match status" value="1"/>
</dbReference>
<dbReference type="InterPro" id="IPR013785">
    <property type="entry name" value="Aldolase_TIM"/>
</dbReference>
<dbReference type="GO" id="GO:0004312">
    <property type="term" value="F:fatty acid synthase activity"/>
    <property type="evidence" value="ECO:0007669"/>
    <property type="project" value="InterPro"/>
</dbReference>
<dbReference type="GO" id="GO:0019171">
    <property type="term" value="F:(3R)-hydroxyacyl-[acyl-carrier-protein] dehydratase activity"/>
    <property type="evidence" value="ECO:0007669"/>
    <property type="project" value="InterPro"/>
</dbReference>
<feature type="region of interest" description="Disordered" evidence="13">
    <location>
        <begin position="2123"/>
        <end position="2146"/>
    </location>
</feature>
<accession>A0A1Y2EG49</accession>
<dbReference type="SMART" id="SM00827">
    <property type="entry name" value="PKS_AT"/>
    <property type="match status" value="1"/>
</dbReference>
<keyword evidence="5" id="KW-0378">Hydrolase</keyword>
<dbReference type="InterPro" id="IPR001227">
    <property type="entry name" value="Ac_transferase_dom_sf"/>
</dbReference>
<dbReference type="Gene3D" id="1.20.1050.120">
    <property type="match status" value="1"/>
</dbReference>
<feature type="coiled-coil region" evidence="12">
    <location>
        <begin position="3592"/>
        <end position="3619"/>
    </location>
</feature>
<dbReference type="InterPro" id="IPR047224">
    <property type="entry name" value="FAS_alpha_su_C"/>
</dbReference>
<name>A0A1Y2EG49_9FUNG</name>
<dbReference type="PRINTS" id="PR01483">
    <property type="entry name" value="FASYNTHASE"/>
</dbReference>
<dbReference type="Pfam" id="PF18325">
    <property type="entry name" value="Fas_alpha_ACP"/>
    <property type="match status" value="2"/>
</dbReference>
<comment type="catalytic activity">
    <reaction evidence="9">
        <text>acetyl-CoA + n malonyl-CoA + 2n NADPH + 4n H(+) = a long-chain-acyl-CoA + n CoA + n CO2 + 2n NADP(+).</text>
        <dbReference type="EC" id="2.3.1.86"/>
    </reaction>
</comment>
<dbReference type="Pfam" id="PF17951">
    <property type="entry name" value="FAS_meander"/>
    <property type="match status" value="1"/>
</dbReference>
<dbReference type="InterPro" id="IPR016035">
    <property type="entry name" value="Acyl_Trfase/lysoPLipase"/>
</dbReference>
<dbReference type="Gene3D" id="1.20.930.70">
    <property type="match status" value="1"/>
</dbReference>
<dbReference type="SUPFAM" id="SSF51735">
    <property type="entry name" value="NAD(P)-binding Rossmann-fold domains"/>
    <property type="match status" value="1"/>
</dbReference>
<dbReference type="Pfam" id="PF00109">
    <property type="entry name" value="ketoacyl-synt"/>
    <property type="match status" value="1"/>
</dbReference>
<evidence type="ECO:0000256" key="9">
    <source>
        <dbReference type="ARBA" id="ARBA00048237"/>
    </source>
</evidence>
<dbReference type="CDD" id="cd00828">
    <property type="entry name" value="elong_cond_enzymes"/>
    <property type="match status" value="1"/>
</dbReference>
<feature type="domain" description="Carrier" evidence="14">
    <location>
        <begin position="2169"/>
        <end position="2246"/>
    </location>
</feature>
<evidence type="ECO:0000256" key="7">
    <source>
        <dbReference type="ARBA" id="ARBA00022857"/>
    </source>
</evidence>
<dbReference type="InterPro" id="IPR050830">
    <property type="entry name" value="Fungal_FAS"/>
</dbReference>
<organism evidence="16 17">
    <name type="scientific">Neocallimastix californiae</name>
    <dbReference type="NCBI Taxonomy" id="1754190"/>
    <lineage>
        <taxon>Eukaryota</taxon>
        <taxon>Fungi</taxon>
        <taxon>Fungi incertae sedis</taxon>
        <taxon>Chytridiomycota</taxon>
        <taxon>Chytridiomycota incertae sedis</taxon>
        <taxon>Neocallimastigomycetes</taxon>
        <taxon>Neocallimastigales</taxon>
        <taxon>Neocallimastigaceae</taxon>
        <taxon>Neocallimastix</taxon>
    </lineage>
</organism>
<dbReference type="InterPro" id="IPR032088">
    <property type="entry name" value="SAT"/>
</dbReference>
<evidence type="ECO:0000256" key="8">
    <source>
        <dbReference type="ARBA" id="ARBA00023002"/>
    </source>
</evidence>
<evidence type="ECO:0000313" key="16">
    <source>
        <dbReference type="EMBL" id="ORY70558.1"/>
    </source>
</evidence>
<dbReference type="Gene3D" id="3.40.47.10">
    <property type="match status" value="2"/>
</dbReference>
<dbReference type="GO" id="GO:0006633">
    <property type="term" value="P:fatty acid biosynthetic process"/>
    <property type="evidence" value="ECO:0007669"/>
    <property type="project" value="InterPro"/>
</dbReference>
<dbReference type="InterPro" id="IPR014043">
    <property type="entry name" value="Acyl_transferase_dom"/>
</dbReference>
<dbReference type="FunFam" id="3.40.50.720:FF:000168">
    <property type="entry name" value="Fatty acid synthase subunit alpha"/>
    <property type="match status" value="1"/>
</dbReference>
<dbReference type="NCBIfam" id="TIGR00556">
    <property type="entry name" value="pantethn_trn"/>
    <property type="match status" value="1"/>
</dbReference>
<dbReference type="GO" id="GO:0016787">
    <property type="term" value="F:hydrolase activity"/>
    <property type="evidence" value="ECO:0007669"/>
    <property type="project" value="UniProtKB-KW"/>
</dbReference>
<dbReference type="InterPro" id="IPR036291">
    <property type="entry name" value="NAD(P)-bd_dom_sf"/>
</dbReference>
<protein>
    <submittedName>
        <fullName evidence="16">Fatty acid synthase</fullName>
    </submittedName>
</protein>
<dbReference type="OrthoDB" id="4251012at2759"/>
<keyword evidence="12" id="KW-0175">Coiled coil</keyword>
<dbReference type="GO" id="GO:0004318">
    <property type="term" value="F:enoyl-[acyl-carrier-protein] reductase (NADH) activity"/>
    <property type="evidence" value="ECO:0007669"/>
    <property type="project" value="InterPro"/>
</dbReference>
<feature type="compositionally biased region" description="Low complexity" evidence="13">
    <location>
        <begin position="2126"/>
        <end position="2135"/>
    </location>
</feature>
<dbReference type="Pfam" id="PF08354">
    <property type="entry name" value="Fas1-AflB-like_hel"/>
    <property type="match status" value="1"/>
</dbReference>
<proteinExistence type="predicted"/>
<dbReference type="GO" id="GO:0005835">
    <property type="term" value="C:fatty acid synthase complex"/>
    <property type="evidence" value="ECO:0007669"/>
    <property type="project" value="InterPro"/>
</dbReference>
<feature type="domain" description="Carrier" evidence="14">
    <location>
        <begin position="2366"/>
        <end position="2443"/>
    </location>
</feature>
<dbReference type="Gene3D" id="3.90.25.70">
    <property type="match status" value="1"/>
</dbReference>
<feature type="domain" description="Ketosynthase family 3 (KS3)" evidence="15">
    <location>
        <begin position="3252"/>
        <end position="3792"/>
    </location>
</feature>
<dbReference type="Proteomes" id="UP000193920">
    <property type="component" value="Unassembled WGS sequence"/>
</dbReference>
<comment type="catalytic activity">
    <reaction evidence="11">
        <text>a fatty acyl-[ACP] + malonyl-[ACP] + H(+) = a 3-oxoacyl-[ACP] + holo-[ACP] + CO2</text>
        <dbReference type="Rhea" id="RHEA:22836"/>
        <dbReference type="Rhea" id="RHEA-COMP:9623"/>
        <dbReference type="Rhea" id="RHEA-COMP:9685"/>
        <dbReference type="Rhea" id="RHEA-COMP:9916"/>
        <dbReference type="Rhea" id="RHEA-COMP:14125"/>
        <dbReference type="ChEBI" id="CHEBI:15378"/>
        <dbReference type="ChEBI" id="CHEBI:16526"/>
        <dbReference type="ChEBI" id="CHEBI:64479"/>
        <dbReference type="ChEBI" id="CHEBI:78449"/>
        <dbReference type="ChEBI" id="CHEBI:78776"/>
        <dbReference type="ChEBI" id="CHEBI:138651"/>
        <dbReference type="EC" id="2.3.1.41"/>
    </reaction>
</comment>
<evidence type="ECO:0000256" key="11">
    <source>
        <dbReference type="ARBA" id="ARBA00049541"/>
    </source>
</evidence>
<dbReference type="Gene3D" id="3.40.366.10">
    <property type="entry name" value="Malonyl-Coenzyme A Acyl Carrier Protein, domain 2"/>
    <property type="match status" value="3"/>
</dbReference>
<dbReference type="InterPro" id="IPR040883">
    <property type="entry name" value="FAS_meander"/>
</dbReference>
<comment type="caution">
    <text evidence="16">The sequence shown here is derived from an EMBL/GenBank/DDBJ whole genome shotgun (WGS) entry which is preliminary data.</text>
</comment>
<keyword evidence="7" id="KW-0521">NADP</keyword>
<dbReference type="InterPro" id="IPR014031">
    <property type="entry name" value="Ketoacyl_synth_C"/>
</dbReference>
<dbReference type="InterPro" id="IPR016039">
    <property type="entry name" value="Thiolase-like"/>
</dbReference>
<dbReference type="InterPro" id="IPR040899">
    <property type="entry name" value="Fas_alpha_ACP"/>
</dbReference>
<keyword evidence="4" id="KW-0479">Metal-binding</keyword>
<evidence type="ECO:0000256" key="5">
    <source>
        <dbReference type="ARBA" id="ARBA00022801"/>
    </source>
</evidence>
<dbReference type="InterPro" id="IPR009081">
    <property type="entry name" value="PP-bd_ACP"/>
</dbReference>
<dbReference type="Gene3D" id="6.10.140.1400">
    <property type="match status" value="1"/>
</dbReference>
<keyword evidence="8" id="KW-0560">Oxidoreductase</keyword>
<evidence type="ECO:0000259" key="14">
    <source>
        <dbReference type="PROSITE" id="PS50075"/>
    </source>
</evidence>
<dbReference type="Gene3D" id="6.10.140.1410">
    <property type="match status" value="1"/>
</dbReference>
<dbReference type="GO" id="GO:0004315">
    <property type="term" value="F:3-oxoacyl-[acyl-carrier-protein] synthase activity"/>
    <property type="evidence" value="ECO:0007669"/>
    <property type="project" value="UniProtKB-EC"/>
</dbReference>
<feature type="compositionally biased region" description="Pro residues" evidence="13">
    <location>
        <begin position="2136"/>
        <end position="2146"/>
    </location>
</feature>
<evidence type="ECO:0000256" key="13">
    <source>
        <dbReference type="SAM" id="MobiDB-lite"/>
    </source>
</evidence>
<dbReference type="SUPFAM" id="SSF53901">
    <property type="entry name" value="Thiolase-like"/>
    <property type="match status" value="2"/>
</dbReference>
<dbReference type="CDD" id="cd03447">
    <property type="entry name" value="FAS_MaoC"/>
    <property type="match status" value="1"/>
</dbReference>
<keyword evidence="2" id="KW-0597">Phosphoprotein</keyword>
<dbReference type="SUPFAM" id="SSF52151">
    <property type="entry name" value="FabD/lysophospholipase-like"/>
    <property type="match status" value="2"/>
</dbReference>
<dbReference type="Gene3D" id="3.30.1120.100">
    <property type="match status" value="1"/>
</dbReference>
<dbReference type="InterPro" id="IPR041550">
    <property type="entry name" value="FASI_helical"/>
</dbReference>
<evidence type="ECO:0000259" key="15">
    <source>
        <dbReference type="PROSITE" id="PS52004"/>
    </source>
</evidence>
<dbReference type="PROSITE" id="PS52004">
    <property type="entry name" value="KS3_2"/>
    <property type="match status" value="1"/>
</dbReference>
<evidence type="ECO:0000313" key="17">
    <source>
        <dbReference type="Proteomes" id="UP000193920"/>
    </source>
</evidence>
<gene>
    <name evidence="16" type="ORF">LY90DRAFT_405018</name>
</gene>
<comment type="catalytic activity">
    <reaction evidence="10">
        <text>a (3R)-hydroxyacyl-[ACP] + NADP(+) = a 3-oxoacyl-[ACP] + NADPH + H(+)</text>
        <dbReference type="Rhea" id="RHEA:17397"/>
        <dbReference type="Rhea" id="RHEA-COMP:9916"/>
        <dbReference type="Rhea" id="RHEA-COMP:9945"/>
        <dbReference type="ChEBI" id="CHEBI:15378"/>
        <dbReference type="ChEBI" id="CHEBI:57783"/>
        <dbReference type="ChEBI" id="CHEBI:58349"/>
        <dbReference type="ChEBI" id="CHEBI:78776"/>
        <dbReference type="ChEBI" id="CHEBI:78827"/>
        <dbReference type="EC" id="1.1.1.100"/>
    </reaction>
</comment>
<dbReference type="Pfam" id="PF02801">
    <property type="entry name" value="Ketoacyl-synt_C"/>
    <property type="match status" value="1"/>
</dbReference>
<dbReference type="Gene3D" id="3.40.50.720">
    <property type="entry name" value="NAD(P)-binding Rossmann-like Domain"/>
    <property type="match status" value="1"/>
</dbReference>
<dbReference type="SUPFAM" id="SSF51412">
    <property type="entry name" value="Inosine monophosphate dehydrogenase (IMPDH)"/>
    <property type="match status" value="1"/>
</dbReference>
<reference evidence="16 17" key="1">
    <citation type="submission" date="2016-08" db="EMBL/GenBank/DDBJ databases">
        <title>A Parts List for Fungal Cellulosomes Revealed by Comparative Genomics.</title>
        <authorList>
            <consortium name="DOE Joint Genome Institute"/>
            <person name="Haitjema C.H."/>
            <person name="Gilmore S.P."/>
            <person name="Henske J.K."/>
            <person name="Solomon K.V."/>
            <person name="De Groot R."/>
            <person name="Kuo A."/>
            <person name="Mondo S.J."/>
            <person name="Salamov A.A."/>
            <person name="Labutti K."/>
            <person name="Zhao Z."/>
            <person name="Chiniquy J."/>
            <person name="Barry K."/>
            <person name="Brewer H.M."/>
            <person name="Purvine S.O."/>
            <person name="Wright A.T."/>
            <person name="Boxma B."/>
            <person name="Van Alen T."/>
            <person name="Hackstein J.H."/>
            <person name="Baker S.E."/>
            <person name="Grigoriev I.V."/>
            <person name="O'Malley M.A."/>
        </authorList>
    </citation>
    <scope>NUCLEOTIDE SEQUENCE [LARGE SCALE GENOMIC DNA]</scope>
    <source>
        <strain evidence="16 17">G1</strain>
    </source>
</reference>
<dbReference type="SUPFAM" id="SSF56214">
    <property type="entry name" value="4'-phosphopantetheinyl transferase"/>
    <property type="match status" value="1"/>
</dbReference>
<dbReference type="Gene3D" id="6.10.60.10">
    <property type="match status" value="1"/>
</dbReference>
<dbReference type="STRING" id="1754190.A0A1Y2EG49"/>